<dbReference type="GO" id="GO:0003700">
    <property type="term" value="F:DNA-binding transcription factor activity"/>
    <property type="evidence" value="ECO:0007669"/>
    <property type="project" value="TreeGrafter"/>
</dbReference>
<keyword evidence="3" id="KW-0804">Transcription</keyword>
<dbReference type="InterPro" id="IPR012318">
    <property type="entry name" value="HTH_CRP"/>
</dbReference>
<dbReference type="Pfam" id="PF13545">
    <property type="entry name" value="HTH_Crp_2"/>
    <property type="match status" value="1"/>
</dbReference>
<gene>
    <name evidence="6" type="ORF">IF129_22265</name>
</gene>
<evidence type="ECO:0000259" key="5">
    <source>
        <dbReference type="PROSITE" id="PS51063"/>
    </source>
</evidence>
<accession>A0A927IEU9</accession>
<dbReference type="Proteomes" id="UP000632289">
    <property type="component" value="Unassembled WGS sequence"/>
</dbReference>
<protein>
    <submittedName>
        <fullName evidence="6">Crp/Fnr family transcriptional regulator</fullName>
    </submittedName>
</protein>
<dbReference type="InterPro" id="IPR014710">
    <property type="entry name" value="RmlC-like_jellyroll"/>
</dbReference>
<dbReference type="PROSITE" id="PS50042">
    <property type="entry name" value="CNMP_BINDING_3"/>
    <property type="match status" value="1"/>
</dbReference>
<keyword evidence="7" id="KW-1185">Reference proteome</keyword>
<dbReference type="SUPFAM" id="SSF46785">
    <property type="entry name" value="Winged helix' DNA-binding domain"/>
    <property type="match status" value="1"/>
</dbReference>
<dbReference type="InterPro" id="IPR036390">
    <property type="entry name" value="WH_DNA-bd_sf"/>
</dbReference>
<evidence type="ECO:0000313" key="6">
    <source>
        <dbReference type="EMBL" id="MBD3934275.1"/>
    </source>
</evidence>
<dbReference type="SMART" id="SM00100">
    <property type="entry name" value="cNMP"/>
    <property type="match status" value="1"/>
</dbReference>
<dbReference type="InterPro" id="IPR050397">
    <property type="entry name" value="Env_Response_Regulators"/>
</dbReference>
<evidence type="ECO:0000256" key="3">
    <source>
        <dbReference type="ARBA" id="ARBA00023163"/>
    </source>
</evidence>
<keyword evidence="1" id="KW-0805">Transcription regulation</keyword>
<dbReference type="CDD" id="cd00038">
    <property type="entry name" value="CAP_ED"/>
    <property type="match status" value="1"/>
</dbReference>
<dbReference type="SUPFAM" id="SSF51206">
    <property type="entry name" value="cAMP-binding domain-like"/>
    <property type="match status" value="1"/>
</dbReference>
<reference evidence="6" key="1">
    <citation type="submission" date="2020-09" db="EMBL/GenBank/DDBJ databases">
        <title>Secondary metabolite and genome analysis of marine Streptomyces chumphonensis KK1-2T.</title>
        <authorList>
            <person name="Phongsopitanun W."/>
            <person name="Kanchanasin P."/>
            <person name="Pittayakhajonwut P."/>
            <person name="Suwanborirux K."/>
            <person name="Tanasupawat S."/>
        </authorList>
    </citation>
    <scope>NUCLEOTIDE SEQUENCE</scope>
    <source>
        <strain evidence="6">KK1-2</strain>
    </source>
</reference>
<name>A0A927IEU9_9ACTN</name>
<feature type="domain" description="Cyclic nucleotide-binding" evidence="4">
    <location>
        <begin position="20"/>
        <end position="140"/>
    </location>
</feature>
<dbReference type="GO" id="GO:0003677">
    <property type="term" value="F:DNA binding"/>
    <property type="evidence" value="ECO:0007669"/>
    <property type="project" value="UniProtKB-KW"/>
</dbReference>
<dbReference type="RefSeq" id="WP_191211574.1">
    <property type="nucleotide sequence ID" value="NZ_BAABKL010000002.1"/>
</dbReference>
<dbReference type="AlphaFoldDB" id="A0A927IEU9"/>
<comment type="caution">
    <text evidence="6">The sequence shown here is derived from an EMBL/GenBank/DDBJ whole genome shotgun (WGS) entry which is preliminary data.</text>
</comment>
<dbReference type="PANTHER" id="PTHR24567:SF74">
    <property type="entry name" value="HTH-TYPE TRANSCRIPTIONAL REGULATOR ARCR"/>
    <property type="match status" value="1"/>
</dbReference>
<proteinExistence type="predicted"/>
<dbReference type="Gene3D" id="1.10.10.10">
    <property type="entry name" value="Winged helix-like DNA-binding domain superfamily/Winged helix DNA-binding domain"/>
    <property type="match status" value="1"/>
</dbReference>
<dbReference type="PROSITE" id="PS51063">
    <property type="entry name" value="HTH_CRP_2"/>
    <property type="match status" value="1"/>
</dbReference>
<evidence type="ECO:0000259" key="4">
    <source>
        <dbReference type="PROSITE" id="PS50042"/>
    </source>
</evidence>
<dbReference type="GO" id="GO:0005829">
    <property type="term" value="C:cytosol"/>
    <property type="evidence" value="ECO:0007669"/>
    <property type="project" value="TreeGrafter"/>
</dbReference>
<dbReference type="FunFam" id="1.10.10.10:FF:000019">
    <property type="entry name" value="Crp/Fnr family transcriptional regulator"/>
    <property type="match status" value="1"/>
</dbReference>
<evidence type="ECO:0000256" key="1">
    <source>
        <dbReference type="ARBA" id="ARBA00023015"/>
    </source>
</evidence>
<dbReference type="Gene3D" id="2.60.120.10">
    <property type="entry name" value="Jelly Rolls"/>
    <property type="match status" value="1"/>
</dbReference>
<evidence type="ECO:0000256" key="2">
    <source>
        <dbReference type="ARBA" id="ARBA00023125"/>
    </source>
</evidence>
<dbReference type="PANTHER" id="PTHR24567">
    <property type="entry name" value="CRP FAMILY TRANSCRIPTIONAL REGULATORY PROTEIN"/>
    <property type="match status" value="1"/>
</dbReference>
<dbReference type="SMART" id="SM00419">
    <property type="entry name" value="HTH_CRP"/>
    <property type="match status" value="1"/>
</dbReference>
<dbReference type="Pfam" id="PF00027">
    <property type="entry name" value="cNMP_binding"/>
    <property type="match status" value="1"/>
</dbReference>
<dbReference type="InterPro" id="IPR018490">
    <property type="entry name" value="cNMP-bd_dom_sf"/>
</dbReference>
<sequence>MTQAADEGAERTWCISEVDIFRDLDAREMDAIAAAAPMKTYGTGELLYSSSQPSEVLFILKKGRVRIFRVSPEGRALTCALIEPGTIFGEMVLLGQRMYDNFAEALDDVTVCVMSRADVGRLLLSDARIAARITEILGRRLTDLEQRLSDSVFKSVPQRVATTLLTLAAQSRPRIFGGRSPEIALTHQQVAALAGTSRETTTKVLREFADGGLIRLARSRITVLDPGGLTDEAG</sequence>
<dbReference type="InterPro" id="IPR000595">
    <property type="entry name" value="cNMP-bd_dom"/>
</dbReference>
<organism evidence="6 7">
    <name type="scientific">Streptomyces chumphonensis</name>
    <dbReference type="NCBI Taxonomy" id="1214925"/>
    <lineage>
        <taxon>Bacteria</taxon>
        <taxon>Bacillati</taxon>
        <taxon>Actinomycetota</taxon>
        <taxon>Actinomycetes</taxon>
        <taxon>Kitasatosporales</taxon>
        <taxon>Streptomycetaceae</taxon>
        <taxon>Streptomyces</taxon>
    </lineage>
</organism>
<feature type="domain" description="HTH crp-type" evidence="5">
    <location>
        <begin position="154"/>
        <end position="227"/>
    </location>
</feature>
<dbReference type="InterPro" id="IPR036388">
    <property type="entry name" value="WH-like_DNA-bd_sf"/>
</dbReference>
<evidence type="ECO:0000313" key="7">
    <source>
        <dbReference type="Proteomes" id="UP000632289"/>
    </source>
</evidence>
<dbReference type="EMBL" id="JACXYU010000015">
    <property type="protein sequence ID" value="MBD3934275.1"/>
    <property type="molecule type" value="Genomic_DNA"/>
</dbReference>
<keyword evidence="2" id="KW-0238">DNA-binding</keyword>